<organism evidence="1 2">
    <name type="scientific">[Brevibacterium] flavum</name>
    <dbReference type="NCBI Taxonomy" id="92706"/>
    <lineage>
        <taxon>Bacteria</taxon>
        <taxon>Bacillati</taxon>
        <taxon>Actinomycetota</taxon>
        <taxon>Actinomycetes</taxon>
        <taxon>Mycobacteriales</taxon>
        <taxon>Corynebacteriaceae</taxon>
        <taxon>Corynebacterium</taxon>
    </lineage>
</organism>
<dbReference type="HOGENOM" id="CLU_153053_0_0_11"/>
<keyword evidence="2" id="KW-1185">Reference proteome</keyword>
<gene>
    <name evidence="1" type="ORF">YH66_11860</name>
</gene>
<name>A0A0F6SS32_9CORY</name>
<proteinExistence type="predicted"/>
<dbReference type="AlphaFoldDB" id="A0A0F6SS32"/>
<evidence type="ECO:0000313" key="1">
    <source>
        <dbReference type="EMBL" id="AKF29004.1"/>
    </source>
</evidence>
<dbReference type="Proteomes" id="UP000034037">
    <property type="component" value="Chromosome"/>
</dbReference>
<accession>A0A0F6SS32</accession>
<sequence length="97" mass="11347">MSDSRDPSDVVALVVESCRIKDRLDRLHRLASRDDHEWGRIIPHRDSDTEFVLEISNVLREQRQTEVVFKQLVAEVNRRREAYDNDDIDEEGGLSDL</sequence>
<evidence type="ECO:0000313" key="2">
    <source>
        <dbReference type="Proteomes" id="UP000034037"/>
    </source>
</evidence>
<dbReference type="EMBL" id="CP011309">
    <property type="protein sequence ID" value="AKF29004.1"/>
    <property type="molecule type" value="Genomic_DNA"/>
</dbReference>
<protein>
    <submittedName>
        <fullName evidence="1">Uncharacterized protein</fullName>
    </submittedName>
</protein>
<reference evidence="1 2" key="1">
    <citation type="submission" date="2015-04" db="EMBL/GenBank/DDBJ databases">
        <title>Complete Genome Sequence of Brevibacterium flavum ATCC 15168.</title>
        <authorList>
            <person name="Ahn J."/>
            <person name="Park G."/>
            <person name="Jeon W."/>
            <person name="Jang Y."/>
            <person name="Jang M."/>
            <person name="Lee H."/>
            <person name="Lee H."/>
        </authorList>
    </citation>
    <scope>NUCLEOTIDE SEQUENCE [LARGE SCALE GENOMIC DNA]</scope>
    <source>
        <strain evidence="1 2">ATCC 15168</strain>
    </source>
</reference>